<dbReference type="EMBL" id="AONG01000009">
    <property type="protein sequence ID" value="KIQ69341.1"/>
    <property type="molecule type" value="Genomic_DNA"/>
</dbReference>
<gene>
    <name evidence="3" type="ORF">Wenmar_01703</name>
</gene>
<comment type="caution">
    <text evidence="3">The sequence shown here is derived from an EMBL/GenBank/DDBJ whole genome shotgun (WGS) entry which is preliminary data.</text>
</comment>
<dbReference type="Proteomes" id="UP000035100">
    <property type="component" value="Unassembled WGS sequence"/>
</dbReference>
<evidence type="ECO:0000313" key="4">
    <source>
        <dbReference type="Proteomes" id="UP000035100"/>
    </source>
</evidence>
<keyword evidence="2" id="KW-1133">Transmembrane helix</keyword>
<dbReference type="STRING" id="1123501.Wenmar_01703"/>
<keyword evidence="4" id="KW-1185">Reference proteome</keyword>
<dbReference type="eggNOG" id="COG4649">
    <property type="taxonomic scope" value="Bacteria"/>
</dbReference>
<sequence>MAANDARYKEGRTGGGDDMTNQNDSFIDEVTEEVRRDRLYFYLRRYGWIAVLVVLVLVGGAAWTEWQASRERAAAEALGDEILAALQANESADRALALDGVQADGGARAVAVMLQAAEAQQAGETEAAVAALQSVASDGDVPALYRDLAALKALMAGADIIPAEERRAGLEALAAPGSAFALLAAEQLALLDLAEGDTDAALARLQAIAEDAAAGQGLRERVQGLIVALGGEIAPEDAADAASPEGEAAAPAE</sequence>
<dbReference type="PATRIC" id="fig|1123501.6.peg.1794"/>
<dbReference type="AlphaFoldDB" id="A0A0D0PD15"/>
<protein>
    <recommendedName>
        <fullName evidence="5">Tetratricopeptide repeat-like domain-containing protein</fullName>
    </recommendedName>
</protein>
<evidence type="ECO:0000256" key="2">
    <source>
        <dbReference type="SAM" id="Phobius"/>
    </source>
</evidence>
<feature type="region of interest" description="Disordered" evidence="1">
    <location>
        <begin position="1"/>
        <end position="23"/>
    </location>
</feature>
<feature type="transmembrane region" description="Helical" evidence="2">
    <location>
        <begin position="45"/>
        <end position="63"/>
    </location>
</feature>
<proteinExistence type="predicted"/>
<name>A0A0D0PD15_9RHOB</name>
<accession>A0A0D0PD15</accession>
<evidence type="ECO:0000313" key="3">
    <source>
        <dbReference type="EMBL" id="KIQ69341.1"/>
    </source>
</evidence>
<keyword evidence="2" id="KW-0812">Transmembrane</keyword>
<organism evidence="3 4">
    <name type="scientific">Wenxinia marina DSM 24838</name>
    <dbReference type="NCBI Taxonomy" id="1123501"/>
    <lineage>
        <taxon>Bacteria</taxon>
        <taxon>Pseudomonadati</taxon>
        <taxon>Pseudomonadota</taxon>
        <taxon>Alphaproteobacteria</taxon>
        <taxon>Rhodobacterales</taxon>
        <taxon>Roseobacteraceae</taxon>
        <taxon>Wenxinia</taxon>
    </lineage>
</organism>
<evidence type="ECO:0000256" key="1">
    <source>
        <dbReference type="SAM" id="MobiDB-lite"/>
    </source>
</evidence>
<reference evidence="3 4" key="1">
    <citation type="submission" date="2013-01" db="EMBL/GenBank/DDBJ databases">
        <authorList>
            <person name="Fiebig A."/>
            <person name="Goeker M."/>
            <person name="Klenk H.-P.P."/>
        </authorList>
    </citation>
    <scope>NUCLEOTIDE SEQUENCE [LARGE SCALE GENOMIC DNA]</scope>
    <source>
        <strain evidence="3 4">DSM 24838</strain>
    </source>
</reference>
<feature type="compositionally biased region" description="Basic and acidic residues" evidence="1">
    <location>
        <begin position="1"/>
        <end position="12"/>
    </location>
</feature>
<keyword evidence="2" id="KW-0472">Membrane</keyword>
<evidence type="ECO:0008006" key="5">
    <source>
        <dbReference type="Google" id="ProtNLM"/>
    </source>
</evidence>